<name>J9DNS5_EDHAE</name>
<dbReference type="InParanoid" id="J9DNS5"/>
<gene>
    <name evidence="2" type="ORF">EDEG_02609</name>
</gene>
<comment type="caution">
    <text evidence="2">The sequence shown here is derived from an EMBL/GenBank/DDBJ whole genome shotgun (WGS) entry which is preliminary data.</text>
</comment>
<dbReference type="HOGENOM" id="CLU_1695436_0_0_1"/>
<dbReference type="VEuPathDB" id="MicrosporidiaDB:EDEG_02609"/>
<reference evidence="3" key="2">
    <citation type="submission" date="2015-07" db="EMBL/GenBank/DDBJ databases">
        <title>Contrasting host-pathogen interactions and genome evolution in two generalist and specialist microsporidian pathogens of mosquitoes.</title>
        <authorList>
            <consortium name="The Broad Institute Genomics Platform"/>
            <consortium name="The Broad Institute Genome Sequencing Center for Infectious Disease"/>
            <person name="Cuomo C.A."/>
            <person name="Sanscrainte N.D."/>
            <person name="Goldberg J.M."/>
            <person name="Heiman D."/>
            <person name="Young S."/>
            <person name="Zeng Q."/>
            <person name="Becnel J.J."/>
            <person name="Birren B.W."/>
        </authorList>
    </citation>
    <scope>NUCLEOTIDE SEQUENCE [LARGE SCALE GENOMIC DNA]</scope>
    <source>
        <strain evidence="3">USNM 41457</strain>
    </source>
</reference>
<accession>J9DNS5</accession>
<evidence type="ECO:0000256" key="1">
    <source>
        <dbReference type="SAM" id="Phobius"/>
    </source>
</evidence>
<proteinExistence type="predicted"/>
<protein>
    <submittedName>
        <fullName evidence="2">Uncharacterized protein</fullName>
    </submittedName>
</protein>
<keyword evidence="1" id="KW-1133">Transmembrane helix</keyword>
<keyword evidence="1" id="KW-0472">Membrane</keyword>
<dbReference type="Proteomes" id="UP000003163">
    <property type="component" value="Unassembled WGS sequence"/>
</dbReference>
<keyword evidence="3" id="KW-1185">Reference proteome</keyword>
<sequence length="155" mass="18410">MTAFNHYSINTNLNSFNFHIIDCFCDNEITVEFEIHEIYTSKKTTGGFVKRKNRFWKAKSSLKNLIDPNLCNNKLTLKMWPKHLEWNSNMVKSFVTEYTNEDSSMNETAGFCNKFMICLEKMCVYYIELQNSYSKLITFVVFFIWILLIIIFQNS</sequence>
<keyword evidence="1" id="KW-0812">Transmembrane</keyword>
<dbReference type="EMBL" id="AFBI03000048">
    <property type="protein sequence ID" value="EJW03027.1"/>
    <property type="molecule type" value="Genomic_DNA"/>
</dbReference>
<organism evidence="2 3">
    <name type="scientific">Edhazardia aedis (strain USNM 41457)</name>
    <name type="common">Microsporidian parasite</name>
    <dbReference type="NCBI Taxonomy" id="1003232"/>
    <lineage>
        <taxon>Eukaryota</taxon>
        <taxon>Fungi</taxon>
        <taxon>Fungi incertae sedis</taxon>
        <taxon>Microsporidia</taxon>
        <taxon>Edhazardia</taxon>
    </lineage>
</organism>
<dbReference type="AlphaFoldDB" id="J9DNS5"/>
<feature type="transmembrane region" description="Helical" evidence="1">
    <location>
        <begin position="136"/>
        <end position="153"/>
    </location>
</feature>
<evidence type="ECO:0000313" key="3">
    <source>
        <dbReference type="Proteomes" id="UP000003163"/>
    </source>
</evidence>
<evidence type="ECO:0000313" key="2">
    <source>
        <dbReference type="EMBL" id="EJW03027.1"/>
    </source>
</evidence>
<reference evidence="2 3" key="1">
    <citation type="submission" date="2011-08" db="EMBL/GenBank/DDBJ databases">
        <authorList>
            <person name="Liu Z.J."/>
            <person name="Shi F.L."/>
            <person name="Lu J.Q."/>
            <person name="Li M."/>
            <person name="Wang Z.L."/>
        </authorList>
    </citation>
    <scope>NUCLEOTIDE SEQUENCE [LARGE SCALE GENOMIC DNA]</scope>
    <source>
        <strain evidence="2 3">USNM 41457</strain>
    </source>
</reference>